<dbReference type="NCBIfam" id="NF038119">
    <property type="entry name" value="PEP_CTERM_MHFG"/>
    <property type="match status" value="1"/>
</dbReference>
<evidence type="ECO:0000259" key="1">
    <source>
        <dbReference type="Pfam" id="PF07589"/>
    </source>
</evidence>
<organism evidence="2 3">
    <name type="scientific">Duganella margarita</name>
    <dbReference type="NCBI Taxonomy" id="2692170"/>
    <lineage>
        <taxon>Bacteria</taxon>
        <taxon>Pseudomonadati</taxon>
        <taxon>Pseudomonadota</taxon>
        <taxon>Betaproteobacteria</taxon>
        <taxon>Burkholderiales</taxon>
        <taxon>Oxalobacteraceae</taxon>
        <taxon>Telluria group</taxon>
        <taxon>Duganella</taxon>
    </lineage>
</organism>
<reference evidence="2 3" key="1">
    <citation type="submission" date="2019-12" db="EMBL/GenBank/DDBJ databases">
        <title>Novel species isolated from a subtropical stream in China.</title>
        <authorList>
            <person name="Lu H."/>
        </authorList>
    </citation>
    <scope>NUCLEOTIDE SEQUENCE [LARGE SCALE GENOMIC DNA]</scope>
    <source>
        <strain evidence="2 3">FT109W</strain>
    </source>
</reference>
<gene>
    <name evidence="2" type="ORF">GTP55_17555</name>
</gene>
<name>A0ABW9WJ75_9BURK</name>
<sequence length="253" mass="26812">MSLLLATALAAAIQPSCSWDHPGRNPYTGSMSAAIDRYTDIPESVRSTLKRRLADHQPDDTVSITRDHIAGKSQYDTTIRDMHFGAASVCGTVTRTKWSEQRVEPAAVYCQGEHCILVPKICGNVSRITRLAPAVAQAKPPKKPQEFSDISLVDADAPELGDVTSRLARTMSDLGLDDFVPDGATLADAEQRARDMAHRFGPGGAGADGVDGVAAPVPEADTWAMLVSGLGLVGWLARRRARAAAQAAANPAA</sequence>
<keyword evidence="3" id="KW-1185">Reference proteome</keyword>
<proteinExistence type="predicted"/>
<dbReference type="Pfam" id="PF07589">
    <property type="entry name" value="PEP-CTERM"/>
    <property type="match status" value="1"/>
</dbReference>
<feature type="domain" description="Ice-binding protein C-terminal" evidence="1">
    <location>
        <begin position="216"/>
        <end position="240"/>
    </location>
</feature>
<protein>
    <recommendedName>
        <fullName evidence="1">Ice-binding protein C-terminal domain-containing protein</fullName>
    </recommendedName>
</protein>
<dbReference type="EMBL" id="WWCS01000011">
    <property type="protein sequence ID" value="MYN41173.1"/>
    <property type="molecule type" value="Genomic_DNA"/>
</dbReference>
<evidence type="ECO:0000313" key="3">
    <source>
        <dbReference type="Proteomes" id="UP000466332"/>
    </source>
</evidence>
<evidence type="ECO:0000313" key="2">
    <source>
        <dbReference type="EMBL" id="MYN41173.1"/>
    </source>
</evidence>
<dbReference type="RefSeq" id="WP_161046153.1">
    <property type="nucleotide sequence ID" value="NZ_WWCS01000011.1"/>
</dbReference>
<dbReference type="InterPro" id="IPR013424">
    <property type="entry name" value="Ice-binding_C"/>
</dbReference>
<accession>A0ABW9WJ75</accession>
<dbReference type="Proteomes" id="UP000466332">
    <property type="component" value="Unassembled WGS sequence"/>
</dbReference>
<comment type="caution">
    <text evidence="2">The sequence shown here is derived from an EMBL/GenBank/DDBJ whole genome shotgun (WGS) entry which is preliminary data.</text>
</comment>